<dbReference type="InterPro" id="IPR037107">
    <property type="entry name" value="Put_OMP_sf"/>
</dbReference>
<dbReference type="RefSeq" id="WP_011419050.1">
    <property type="nucleotide sequence ID" value="NC_007759.1"/>
</dbReference>
<dbReference type="EMBL" id="CP000252">
    <property type="protein sequence ID" value="ABC79036.1"/>
    <property type="molecule type" value="Genomic_DNA"/>
</dbReference>
<dbReference type="HOGENOM" id="CLU_055418_0_0_7"/>
<dbReference type="Proteomes" id="UP000001933">
    <property type="component" value="Chromosome"/>
</dbReference>
<organism evidence="2 3">
    <name type="scientific">Syntrophus aciditrophicus (strain SB)</name>
    <dbReference type="NCBI Taxonomy" id="56780"/>
    <lineage>
        <taxon>Bacteria</taxon>
        <taxon>Pseudomonadati</taxon>
        <taxon>Thermodesulfobacteriota</taxon>
        <taxon>Syntrophia</taxon>
        <taxon>Syntrophales</taxon>
        <taxon>Syntrophaceae</taxon>
        <taxon>Syntrophus</taxon>
    </lineage>
</organism>
<keyword evidence="3" id="KW-1185">Reference proteome</keyword>
<dbReference type="eggNOG" id="COG3528">
    <property type="taxonomic scope" value="Bacteria"/>
</dbReference>
<dbReference type="STRING" id="56780.SYN_02063"/>
<name>Q2LY77_SYNAS</name>
<dbReference type="Pfam" id="PF09982">
    <property type="entry name" value="LpxR"/>
    <property type="match status" value="1"/>
</dbReference>
<dbReference type="KEGG" id="sat:SYN_02063"/>
<feature type="signal peptide" evidence="1">
    <location>
        <begin position="1"/>
        <end position="23"/>
    </location>
</feature>
<evidence type="ECO:0000313" key="3">
    <source>
        <dbReference type="Proteomes" id="UP000001933"/>
    </source>
</evidence>
<evidence type="ECO:0000256" key="1">
    <source>
        <dbReference type="SAM" id="SignalP"/>
    </source>
</evidence>
<feature type="chain" id="PRO_5004212333" evidence="1">
    <location>
        <begin position="24"/>
        <end position="331"/>
    </location>
</feature>
<dbReference type="OrthoDB" id="9776275at2"/>
<proteinExistence type="predicted"/>
<dbReference type="InterPro" id="IPR018707">
    <property type="entry name" value="LpxR"/>
</dbReference>
<reference evidence="2 3" key="1">
    <citation type="journal article" date="2007" name="Proc. Natl. Acad. Sci. U.S.A.">
        <title>The genome of Syntrophus aciditrophicus: life at the thermodynamic limit of microbial growth.</title>
        <authorList>
            <person name="McInerney M.J."/>
            <person name="Rohlin L."/>
            <person name="Mouttaki H."/>
            <person name="Kim U."/>
            <person name="Krupp R.S."/>
            <person name="Rios-Hernandez L."/>
            <person name="Sieber J."/>
            <person name="Struchtemeyer C.G."/>
            <person name="Bhattacharyya A."/>
            <person name="Campbell J.W."/>
            <person name="Gunsalus R.P."/>
        </authorList>
    </citation>
    <scope>NUCLEOTIDE SEQUENCE [LARGE SCALE GENOMIC DNA]</scope>
    <source>
        <strain evidence="2 3">SB</strain>
    </source>
</reference>
<keyword evidence="1" id="KW-0732">Signal</keyword>
<accession>Q2LY77</accession>
<protein>
    <submittedName>
        <fullName evidence="2">Outer membrane protein</fullName>
    </submittedName>
</protein>
<gene>
    <name evidence="2" type="ORF">SYN_02063</name>
</gene>
<sequence length="331" mass="36775">MKLLMMLITALLIAASGPFPSWAAEPARNGTFSFVLENDLFSGKDRHYTNGMRLIWVPDKAVPTPKWAMKLAGLVPWFPEQGEVNHGYALGQSMFTPSDITLTDPPSEERPYAGWLYATIGLAVESGRQLDQLGITLGMVGPASFAEQSQTFIHRFIDSDEPEGWDTQLENEPGIVLTCQRSWRGLVTTTFSGNQLDFTPHIGAALGNVFTYGSGGLTVRYGRILPRDYGPPRIQPGLPGSGDFSSKNDFGWYLFAGIEGRAVARNIFLDGNTFRESRSVDKKPFVGDLQFGIVLDWSDIRLSYTHVLRSREFRTQDSHDDFGSFSLSIKF</sequence>
<dbReference type="InParanoid" id="Q2LY77"/>
<dbReference type="AlphaFoldDB" id="Q2LY77"/>
<evidence type="ECO:0000313" key="2">
    <source>
        <dbReference type="EMBL" id="ABC79036.1"/>
    </source>
</evidence>
<dbReference type="Gene3D" id="2.40.128.140">
    <property type="entry name" value="Outer membrane protein"/>
    <property type="match status" value="1"/>
</dbReference>